<dbReference type="SUPFAM" id="SSF81665">
    <property type="entry name" value="Calcium ATPase, transmembrane domain M"/>
    <property type="match status" value="1"/>
</dbReference>
<feature type="transmembrane region" description="Helical" evidence="11">
    <location>
        <begin position="410"/>
        <end position="436"/>
    </location>
</feature>
<dbReference type="GO" id="GO:0043682">
    <property type="term" value="F:P-type divalent copper transporter activity"/>
    <property type="evidence" value="ECO:0007669"/>
    <property type="project" value="TreeGrafter"/>
</dbReference>
<evidence type="ECO:0000313" key="14">
    <source>
        <dbReference type="Proteomes" id="UP000242590"/>
    </source>
</evidence>
<dbReference type="Gene3D" id="3.30.70.100">
    <property type="match status" value="1"/>
</dbReference>
<accession>A0A1T1D6V5</accession>
<dbReference type="RefSeq" id="WP_078231776.1">
    <property type="nucleotide sequence ID" value="NZ_MWLE01000004.1"/>
</dbReference>
<feature type="transmembrane region" description="Helical" evidence="11">
    <location>
        <begin position="756"/>
        <end position="780"/>
    </location>
</feature>
<comment type="subcellular location">
    <subcellularLocation>
        <location evidence="1">Cell membrane</location>
        <topology evidence="1">Multi-pass membrane protein</topology>
    </subcellularLocation>
</comment>
<feature type="domain" description="HMA" evidence="12">
    <location>
        <begin position="8"/>
        <end position="75"/>
    </location>
</feature>
<dbReference type="SFLD" id="SFLDF00027">
    <property type="entry name" value="p-type_atpase"/>
    <property type="match status" value="1"/>
</dbReference>
<dbReference type="InterPro" id="IPR001757">
    <property type="entry name" value="P_typ_ATPase"/>
</dbReference>
<dbReference type="AlphaFoldDB" id="A0A1T1D6V5"/>
<keyword evidence="10 11" id="KW-0472">Membrane</keyword>
<feature type="transmembrane region" description="Helical" evidence="11">
    <location>
        <begin position="100"/>
        <end position="117"/>
    </location>
</feature>
<comment type="similarity">
    <text evidence="2 11">Belongs to the cation transport ATPase (P-type) (TC 3.A.3) family. Type IB subfamily.</text>
</comment>
<keyword evidence="11" id="KW-1003">Cell membrane</keyword>
<evidence type="ECO:0000256" key="8">
    <source>
        <dbReference type="ARBA" id="ARBA00022967"/>
    </source>
</evidence>
<dbReference type="GO" id="GO:0005524">
    <property type="term" value="F:ATP binding"/>
    <property type="evidence" value="ECO:0007669"/>
    <property type="project" value="UniProtKB-UniRule"/>
</dbReference>
<dbReference type="PANTHER" id="PTHR43520:SF22">
    <property type="entry name" value="COPPER-TRANSPORTING ATPASE PAA1, CHLOROPLASTIC"/>
    <property type="match status" value="1"/>
</dbReference>
<evidence type="ECO:0000256" key="9">
    <source>
        <dbReference type="ARBA" id="ARBA00022989"/>
    </source>
</evidence>
<dbReference type="EMBL" id="MWLE01000004">
    <property type="protein sequence ID" value="OOV36597.1"/>
    <property type="molecule type" value="Genomic_DNA"/>
</dbReference>
<dbReference type="GO" id="GO:0016887">
    <property type="term" value="F:ATP hydrolysis activity"/>
    <property type="evidence" value="ECO:0007669"/>
    <property type="project" value="InterPro"/>
</dbReference>
<keyword evidence="6 11" id="KW-0547">Nucleotide-binding</keyword>
<evidence type="ECO:0000256" key="1">
    <source>
        <dbReference type="ARBA" id="ARBA00004651"/>
    </source>
</evidence>
<dbReference type="GO" id="GO:0005886">
    <property type="term" value="C:plasma membrane"/>
    <property type="evidence" value="ECO:0007669"/>
    <property type="project" value="UniProtKB-SubCell"/>
</dbReference>
<evidence type="ECO:0000256" key="10">
    <source>
        <dbReference type="ARBA" id="ARBA00023136"/>
    </source>
</evidence>
<dbReference type="InterPro" id="IPR006121">
    <property type="entry name" value="HMA_dom"/>
</dbReference>
<keyword evidence="4 11" id="KW-0812">Transmembrane</keyword>
<dbReference type="InterPro" id="IPR036163">
    <property type="entry name" value="HMA_dom_sf"/>
</dbReference>
<feature type="transmembrane region" description="Helical" evidence="11">
    <location>
        <begin position="129"/>
        <end position="152"/>
    </location>
</feature>
<dbReference type="InterPro" id="IPR008250">
    <property type="entry name" value="ATPase_P-typ_transduc_dom_A_sf"/>
</dbReference>
<evidence type="ECO:0000256" key="2">
    <source>
        <dbReference type="ARBA" id="ARBA00006024"/>
    </source>
</evidence>
<keyword evidence="3" id="KW-0813">Transport</keyword>
<dbReference type="SFLD" id="SFLDS00003">
    <property type="entry name" value="Haloacid_Dehalogenase"/>
    <property type="match status" value="1"/>
</dbReference>
<feature type="transmembrane region" description="Helical" evidence="11">
    <location>
        <begin position="191"/>
        <end position="208"/>
    </location>
</feature>
<dbReference type="PROSITE" id="PS50846">
    <property type="entry name" value="HMA_2"/>
    <property type="match status" value="1"/>
</dbReference>
<gene>
    <name evidence="13" type="ORF">BV53_00265</name>
</gene>
<evidence type="ECO:0000256" key="7">
    <source>
        <dbReference type="ARBA" id="ARBA00022840"/>
    </source>
</evidence>
<dbReference type="Pfam" id="PF00403">
    <property type="entry name" value="HMA"/>
    <property type="match status" value="1"/>
</dbReference>
<dbReference type="InterPro" id="IPR023298">
    <property type="entry name" value="ATPase_P-typ_TM_dom_sf"/>
</dbReference>
<comment type="caution">
    <text evidence="13">The sequence shown here is derived from an EMBL/GenBank/DDBJ whole genome shotgun (WGS) entry which is preliminary data.</text>
</comment>
<organism evidence="13 14">
    <name type="scientific">Candidatus Synechococcus spongiarum LMB bulk15N</name>
    <dbReference type="NCBI Taxonomy" id="1943583"/>
    <lineage>
        <taxon>Bacteria</taxon>
        <taxon>Bacillati</taxon>
        <taxon>Cyanobacteriota</taxon>
        <taxon>Cyanophyceae</taxon>
        <taxon>Synechococcales</taxon>
        <taxon>Synechococcaceae</taxon>
        <taxon>Synechococcus</taxon>
    </lineage>
</organism>
<evidence type="ECO:0000256" key="6">
    <source>
        <dbReference type="ARBA" id="ARBA00022741"/>
    </source>
</evidence>
<dbReference type="SUPFAM" id="SSF56784">
    <property type="entry name" value="HAD-like"/>
    <property type="match status" value="1"/>
</dbReference>
<dbReference type="NCBIfam" id="TIGR01494">
    <property type="entry name" value="ATPase_P-type"/>
    <property type="match status" value="1"/>
</dbReference>
<dbReference type="InterPro" id="IPR059000">
    <property type="entry name" value="ATPase_P-type_domA"/>
</dbReference>
<feature type="transmembrane region" description="Helical" evidence="11">
    <location>
        <begin position="164"/>
        <end position="185"/>
    </location>
</feature>
<evidence type="ECO:0000256" key="4">
    <source>
        <dbReference type="ARBA" id="ARBA00022692"/>
    </source>
</evidence>
<dbReference type="InterPro" id="IPR023214">
    <property type="entry name" value="HAD_sf"/>
</dbReference>
<dbReference type="PROSITE" id="PS00154">
    <property type="entry name" value="ATPASE_E1_E2"/>
    <property type="match status" value="1"/>
</dbReference>
<dbReference type="GO" id="GO:0005507">
    <property type="term" value="F:copper ion binding"/>
    <property type="evidence" value="ECO:0007669"/>
    <property type="project" value="TreeGrafter"/>
</dbReference>
<dbReference type="Gene3D" id="2.70.150.10">
    <property type="entry name" value="Calcium-transporting ATPase, cytoplasmic transduction domain A"/>
    <property type="match status" value="1"/>
</dbReference>
<name>A0A1T1D6V5_9SYNE</name>
<dbReference type="SFLD" id="SFLDG00002">
    <property type="entry name" value="C1.7:_P-type_atpase_like"/>
    <property type="match status" value="1"/>
</dbReference>
<dbReference type="InterPro" id="IPR018303">
    <property type="entry name" value="ATPase_P-typ_P_site"/>
</dbReference>
<protein>
    <submittedName>
        <fullName evidence="13">ATPase P</fullName>
    </submittedName>
</protein>
<dbReference type="Proteomes" id="UP000242590">
    <property type="component" value="Unassembled WGS sequence"/>
</dbReference>
<evidence type="ECO:0000256" key="3">
    <source>
        <dbReference type="ARBA" id="ARBA00022448"/>
    </source>
</evidence>
<dbReference type="SUPFAM" id="SSF81653">
    <property type="entry name" value="Calcium ATPase, transduction domain A"/>
    <property type="match status" value="1"/>
</dbReference>
<keyword evidence="8" id="KW-1278">Translocase</keyword>
<evidence type="ECO:0000256" key="5">
    <source>
        <dbReference type="ARBA" id="ARBA00022723"/>
    </source>
</evidence>
<evidence type="ECO:0000256" key="11">
    <source>
        <dbReference type="RuleBase" id="RU362081"/>
    </source>
</evidence>
<feature type="transmembrane region" description="Helical" evidence="11">
    <location>
        <begin position="731"/>
        <end position="750"/>
    </location>
</feature>
<dbReference type="OrthoDB" id="438550at2"/>
<dbReference type="GO" id="GO:0055070">
    <property type="term" value="P:copper ion homeostasis"/>
    <property type="evidence" value="ECO:0007669"/>
    <property type="project" value="TreeGrafter"/>
</dbReference>
<feature type="transmembrane region" description="Helical" evidence="11">
    <location>
        <begin position="359"/>
        <end position="377"/>
    </location>
</feature>
<dbReference type="InterPro" id="IPR044492">
    <property type="entry name" value="P_typ_ATPase_HD_dom"/>
</dbReference>
<dbReference type="SUPFAM" id="SSF55008">
    <property type="entry name" value="HMA, heavy metal-associated domain"/>
    <property type="match status" value="1"/>
</dbReference>
<evidence type="ECO:0000313" key="13">
    <source>
        <dbReference type="EMBL" id="OOV36597.1"/>
    </source>
</evidence>
<dbReference type="PANTHER" id="PTHR43520">
    <property type="entry name" value="ATP7, ISOFORM B"/>
    <property type="match status" value="1"/>
</dbReference>
<dbReference type="InterPro" id="IPR017969">
    <property type="entry name" value="Heavy-metal-associated_CS"/>
</dbReference>
<reference evidence="13 14" key="1">
    <citation type="submission" date="2017-02" db="EMBL/GenBank/DDBJ databases">
        <title>Draft Genome Sequences of 'Candidatus Synechococcus spongiarum', Cyanobacterial Symbionts of the Mediterranean Sponge Aplysina aerophoba from two locations.</title>
        <authorList>
            <person name="Slaby B.M."/>
            <person name="Hentschel U."/>
        </authorList>
    </citation>
    <scope>NUCLEOTIDE SEQUENCE [LARGE SCALE GENOMIC DNA]</scope>
    <source>
        <strain evidence="13">LMB bulk15N</strain>
    </source>
</reference>
<dbReference type="PRINTS" id="PR00119">
    <property type="entry name" value="CATATPASE"/>
</dbReference>
<keyword evidence="5 11" id="KW-0479">Metal-binding</keyword>
<dbReference type="Pfam" id="PF00702">
    <property type="entry name" value="Hydrolase"/>
    <property type="match status" value="1"/>
</dbReference>
<evidence type="ECO:0000259" key="12">
    <source>
        <dbReference type="PROSITE" id="PS50846"/>
    </source>
</evidence>
<dbReference type="CDD" id="cd00371">
    <property type="entry name" value="HMA"/>
    <property type="match status" value="1"/>
</dbReference>
<dbReference type="InterPro" id="IPR036412">
    <property type="entry name" value="HAD-like_sf"/>
</dbReference>
<dbReference type="Gene3D" id="3.40.50.1000">
    <property type="entry name" value="HAD superfamily/HAD-like"/>
    <property type="match status" value="1"/>
</dbReference>
<dbReference type="FunFam" id="3.30.70.100:FF:000001">
    <property type="entry name" value="ATPase copper transporting beta"/>
    <property type="match status" value="1"/>
</dbReference>
<dbReference type="InterPro" id="IPR023299">
    <property type="entry name" value="ATPase_P-typ_cyto_dom_N"/>
</dbReference>
<keyword evidence="9 11" id="KW-1133">Transmembrane helix</keyword>
<dbReference type="PROSITE" id="PS01047">
    <property type="entry name" value="HMA_1"/>
    <property type="match status" value="1"/>
</dbReference>
<dbReference type="InterPro" id="IPR027256">
    <property type="entry name" value="P-typ_ATPase_IB"/>
</dbReference>
<keyword evidence="7 11" id="KW-0067">ATP-binding</keyword>
<proteinExistence type="inferred from homology"/>
<dbReference type="FunFam" id="2.70.150.10:FF:000002">
    <property type="entry name" value="Copper-transporting ATPase 1, putative"/>
    <property type="match status" value="1"/>
</dbReference>
<dbReference type="NCBIfam" id="TIGR01525">
    <property type="entry name" value="ATPase-IB_hvy"/>
    <property type="match status" value="1"/>
</dbReference>
<dbReference type="Pfam" id="PF00122">
    <property type="entry name" value="E1-E2_ATPase"/>
    <property type="match status" value="1"/>
</dbReference>
<dbReference type="Gene3D" id="3.40.1110.10">
    <property type="entry name" value="Calcium-transporting ATPase, cytoplasmic domain N"/>
    <property type="match status" value="1"/>
</dbReference>
<sequence length="795" mass="84151">MNTSARSDHLLLEIEGMKCGGCVHAVERRLTEQHGVSGVAVNLLTRTAAVSLDPHAPAEPRQLTAALQGIGFPARLRDQGQAMVESTSLNQGWWSRWRRLMAALVLMAVSGLAHLATAQQWTVPLLDSMVFHGVVATVALAGPGRAILTGGWRALRHGIPTMDSLVGLGITSAYGSSLVALLWPAVGWPCFFDEAIMLLGFVLLGRFLEERARRRTGLALRQLMNLQPETARLLVGPEATSADPDRLLACNHRSVRAAALREQDRLLLLPGDRIPVDGAILAGRSSLDLASLTGEPLPVEVSAGDGVTAGCRNLTGPLVVKVAQAGAKTSLARLVQLVEQAQSRKAPIQRLVDQVAGRFCYGVLALAAATLLFWWLWGARLWPTVLATSIQAHGHGDISMNTPLGLGLQLAIAVLVVACPCALGLATPTVVSVATGRGAKAGLLFRGGDVLETAARLDTVVLDKTGTLTIGRPLLQAVAPSPGWKQDAGAEVRETLLLQWAASLEQQTQHPLAHALIQAAQERGIPLLPVQDSRTEAGLGVQGIVAGEKFTLGRPDWLEQQGLTTDPSLRECLREWEQAGQAVMALADTTRILGLLTVADPLRQDATVTMARLQAMGLELRLLSGDRRAAVEHLAHRVGLGSRDVIADTRPQGKGQVIEQLRAQGRCVAMVGDGINDALALACADLGIAVGTGTQIAQDTADLVVMGEGLAGLADALLLARATMAKVRQNLFWAFAYNSLALPLAMGLLLPSLGWVLLPPLAAFLMAVSSISVVTNALLLSWQPSREKDPGICTG</sequence>